<feature type="domain" description="Multidrug resistance protein MdtA-like barrel-sandwich hybrid" evidence="4">
    <location>
        <begin position="61"/>
        <end position="227"/>
    </location>
</feature>
<feature type="domain" description="CusB-like beta-barrel" evidence="5">
    <location>
        <begin position="240"/>
        <end position="315"/>
    </location>
</feature>
<reference evidence="6" key="2">
    <citation type="submission" date="2020-09" db="EMBL/GenBank/DDBJ databases">
        <authorList>
            <person name="Sun Q."/>
            <person name="Kim S."/>
        </authorList>
    </citation>
    <scope>NUCLEOTIDE SEQUENCE</scope>
    <source>
        <strain evidence="6">KCTC 32513</strain>
    </source>
</reference>
<dbReference type="GO" id="GO:0030313">
    <property type="term" value="C:cell envelope"/>
    <property type="evidence" value="ECO:0007669"/>
    <property type="project" value="UniProtKB-SubCell"/>
</dbReference>
<dbReference type="InterPro" id="IPR030190">
    <property type="entry name" value="MacA_alpha-hairpin_sf"/>
</dbReference>
<protein>
    <recommendedName>
        <fullName evidence="8">HlyD family secretion protein</fullName>
    </recommendedName>
</protein>
<organism evidence="6 7">
    <name type="scientific">Algimonas arctica</name>
    <dbReference type="NCBI Taxonomy" id="1479486"/>
    <lineage>
        <taxon>Bacteria</taxon>
        <taxon>Pseudomonadati</taxon>
        <taxon>Pseudomonadota</taxon>
        <taxon>Alphaproteobacteria</taxon>
        <taxon>Maricaulales</taxon>
        <taxon>Robiginitomaculaceae</taxon>
        <taxon>Algimonas</taxon>
    </lineage>
</organism>
<dbReference type="PANTHER" id="PTHR32347:SF14">
    <property type="entry name" value="EFFLUX SYSTEM COMPONENT YKNX-RELATED"/>
    <property type="match status" value="1"/>
</dbReference>
<sequence length="491" mass="52509">MSKKYYLITGAVIAVALVGAVLVRPDPSSGVGAFDIETATVEIGEVAQIVSASGAVRALTTVEVGSQVSGQITELNADFNSEVKAGDIIARIDPQTFESRVESAKADVQSAQANLAVQKANIVSAEANLAQAERDFARQEALYAADAVARSTLEDNERALAVARANLDVSRAQLRTGNASLSQRNAALKSTQVDLERTIIRSPIDGVVISRNVDVGQTVAASFSAPVLFTIAQNLEDIRIDAAVVESDIGGINAGDTAEFNVDAYPDQTFRGVVEQVRLASETLQNVVTYTVVIEARNPNGRLLPGMTANVEITADKREDVLRIAETAIRFRPPANGPEVIEAVQGDARGARGQGRGQAGGGLQFLDGLDIDPTKKETIQSNLRIEMQAARESMGDRAQFDRNAMRQRMQATTDKVLRANLTDEEYKRVQNAMSERASITTVEAYKQTPDGKLEKQTVTLGLQDGSYAEILRGAADGDTFVTRARAITSGE</sequence>
<dbReference type="InterPro" id="IPR058625">
    <property type="entry name" value="MdtA-like_BSH"/>
</dbReference>
<name>A0A8J3CUK9_9PROT</name>
<evidence type="ECO:0000259" key="4">
    <source>
        <dbReference type="Pfam" id="PF25917"/>
    </source>
</evidence>
<dbReference type="Gene3D" id="6.10.140.1990">
    <property type="match status" value="1"/>
</dbReference>
<dbReference type="Gene3D" id="2.40.50.100">
    <property type="match status" value="1"/>
</dbReference>
<dbReference type="InterPro" id="IPR050465">
    <property type="entry name" value="UPF0194_transport"/>
</dbReference>
<evidence type="ECO:0000256" key="1">
    <source>
        <dbReference type="ARBA" id="ARBA00004196"/>
    </source>
</evidence>
<dbReference type="Pfam" id="PF25917">
    <property type="entry name" value="BSH_RND"/>
    <property type="match status" value="1"/>
</dbReference>
<dbReference type="PANTHER" id="PTHR32347">
    <property type="entry name" value="EFFLUX SYSTEM COMPONENT YKNX-RELATED"/>
    <property type="match status" value="1"/>
</dbReference>
<keyword evidence="2 3" id="KW-0175">Coiled coil</keyword>
<feature type="coiled-coil region" evidence="3">
    <location>
        <begin position="101"/>
        <end position="142"/>
    </location>
</feature>
<dbReference type="InterPro" id="IPR058792">
    <property type="entry name" value="Beta-barrel_RND_2"/>
</dbReference>
<evidence type="ECO:0008006" key="8">
    <source>
        <dbReference type="Google" id="ProtNLM"/>
    </source>
</evidence>
<evidence type="ECO:0000313" key="7">
    <source>
        <dbReference type="Proteomes" id="UP000634004"/>
    </source>
</evidence>
<dbReference type="Gene3D" id="2.40.30.170">
    <property type="match status" value="1"/>
</dbReference>
<dbReference type="GO" id="GO:1990195">
    <property type="term" value="C:macrolide transmembrane transporter complex"/>
    <property type="evidence" value="ECO:0007669"/>
    <property type="project" value="InterPro"/>
</dbReference>
<reference evidence="6" key="1">
    <citation type="journal article" date="2014" name="Int. J. Syst. Evol. Microbiol.">
        <title>Complete genome sequence of Corynebacterium casei LMG S-19264T (=DSM 44701T), isolated from a smear-ripened cheese.</title>
        <authorList>
            <consortium name="US DOE Joint Genome Institute (JGI-PGF)"/>
            <person name="Walter F."/>
            <person name="Albersmeier A."/>
            <person name="Kalinowski J."/>
            <person name="Ruckert C."/>
        </authorList>
    </citation>
    <scope>NUCLEOTIDE SEQUENCE</scope>
    <source>
        <strain evidence="6">KCTC 32513</strain>
    </source>
</reference>
<evidence type="ECO:0000256" key="3">
    <source>
        <dbReference type="SAM" id="Coils"/>
    </source>
</evidence>
<dbReference type="GO" id="GO:0019898">
    <property type="term" value="C:extrinsic component of membrane"/>
    <property type="evidence" value="ECO:0007669"/>
    <property type="project" value="InterPro"/>
</dbReference>
<dbReference type="EMBL" id="BMZH01000013">
    <property type="protein sequence ID" value="GHB02166.1"/>
    <property type="molecule type" value="Genomic_DNA"/>
</dbReference>
<keyword evidence="7" id="KW-1185">Reference proteome</keyword>
<evidence type="ECO:0000259" key="5">
    <source>
        <dbReference type="Pfam" id="PF25954"/>
    </source>
</evidence>
<dbReference type="Gene3D" id="2.40.420.20">
    <property type="match status" value="1"/>
</dbReference>
<dbReference type="GO" id="GO:1990961">
    <property type="term" value="P:xenobiotic detoxification by transmembrane export across the plasma membrane"/>
    <property type="evidence" value="ECO:0007669"/>
    <property type="project" value="InterPro"/>
</dbReference>
<dbReference type="Proteomes" id="UP000634004">
    <property type="component" value="Unassembled WGS sequence"/>
</dbReference>
<evidence type="ECO:0000256" key="2">
    <source>
        <dbReference type="ARBA" id="ARBA00023054"/>
    </source>
</evidence>
<dbReference type="RefSeq" id="WP_189499177.1">
    <property type="nucleotide sequence ID" value="NZ_BMZH01000013.1"/>
</dbReference>
<accession>A0A8J3CUK9</accession>
<dbReference type="Pfam" id="PF25954">
    <property type="entry name" value="Beta-barrel_RND_2"/>
    <property type="match status" value="1"/>
</dbReference>
<gene>
    <name evidence="6" type="ORF">GCM10009069_26190</name>
</gene>
<proteinExistence type="predicted"/>
<comment type="subcellular location">
    <subcellularLocation>
        <location evidence="1">Cell envelope</location>
    </subcellularLocation>
</comment>
<dbReference type="AlphaFoldDB" id="A0A8J3CUK9"/>
<comment type="caution">
    <text evidence="6">The sequence shown here is derived from an EMBL/GenBank/DDBJ whole genome shotgun (WGS) entry which is preliminary data.</text>
</comment>
<evidence type="ECO:0000313" key="6">
    <source>
        <dbReference type="EMBL" id="GHB02166.1"/>
    </source>
</evidence>
<dbReference type="SUPFAM" id="SSF111369">
    <property type="entry name" value="HlyD-like secretion proteins"/>
    <property type="match status" value="2"/>
</dbReference>